<proteinExistence type="predicted"/>
<dbReference type="AlphaFoldDB" id="A0A8H5UHP6"/>
<evidence type="ECO:0000313" key="3">
    <source>
        <dbReference type="EMBL" id="KAF5689321.1"/>
    </source>
</evidence>
<organism evidence="3 4">
    <name type="scientific">Fusarium circinatum</name>
    <name type="common">Pitch canker fungus</name>
    <name type="synonym">Gibberella circinata</name>
    <dbReference type="NCBI Taxonomy" id="48490"/>
    <lineage>
        <taxon>Eukaryota</taxon>
        <taxon>Fungi</taxon>
        <taxon>Dikarya</taxon>
        <taxon>Ascomycota</taxon>
        <taxon>Pezizomycotina</taxon>
        <taxon>Sordariomycetes</taxon>
        <taxon>Hypocreomycetidae</taxon>
        <taxon>Hypocreales</taxon>
        <taxon>Nectriaceae</taxon>
        <taxon>Fusarium</taxon>
        <taxon>Fusarium fujikuroi species complex</taxon>
    </lineage>
</organism>
<protein>
    <submittedName>
        <fullName evidence="3">Uncharacterized protein</fullName>
    </submittedName>
</protein>
<keyword evidence="2" id="KW-0732">Signal</keyword>
<reference evidence="4" key="1">
    <citation type="journal article" date="2020" name="BMC Genomics">
        <title>Correction to: Identification and distribution of gene clusters required for synthesis of sphingolipid metabolism inhibitors in diverse species of the filamentous fungus Fusarium.</title>
        <authorList>
            <person name="Kim H.S."/>
            <person name="Lohmar J.M."/>
            <person name="Busman M."/>
            <person name="Brown D.W."/>
            <person name="Naumann T.A."/>
            <person name="Divon H.H."/>
            <person name="Lysoe E."/>
            <person name="Uhlig S."/>
            <person name="Proctor R.H."/>
        </authorList>
    </citation>
    <scope>NUCLEOTIDE SEQUENCE [LARGE SCALE GENOMIC DNA]</scope>
    <source>
        <strain evidence="4">NRRL 25331</strain>
    </source>
</reference>
<name>A0A8H5UHP6_FUSCI</name>
<accession>A0A8H5UHP6</accession>
<feature type="chain" id="PRO_5034396030" evidence="2">
    <location>
        <begin position="27"/>
        <end position="148"/>
    </location>
</feature>
<evidence type="ECO:0000256" key="2">
    <source>
        <dbReference type="SAM" id="SignalP"/>
    </source>
</evidence>
<comment type="caution">
    <text evidence="3">The sequence shown here is derived from an EMBL/GenBank/DDBJ whole genome shotgun (WGS) entry which is preliminary data.</text>
</comment>
<dbReference type="Proteomes" id="UP000572754">
    <property type="component" value="Unassembled WGS sequence"/>
</dbReference>
<sequence length="148" mass="16925">MSHLEVLDLIILVLEGLLCIASICESGYEIYKVYKSYMEDRKRRVKNKMMRDWDGPDDEDMEMGWGTNSSPTSPPYYGHGQGDDPGEPGLTKGAYDAPLWRKGFERLSDSQQAVLDEEQIDSIDHEIIWQLELAAMEREARRNPPPCS</sequence>
<feature type="signal peptide" evidence="2">
    <location>
        <begin position="1"/>
        <end position="26"/>
    </location>
</feature>
<evidence type="ECO:0000256" key="1">
    <source>
        <dbReference type="SAM" id="MobiDB-lite"/>
    </source>
</evidence>
<feature type="region of interest" description="Disordered" evidence="1">
    <location>
        <begin position="50"/>
        <end position="92"/>
    </location>
</feature>
<keyword evidence="4" id="KW-1185">Reference proteome</keyword>
<reference evidence="3 4" key="2">
    <citation type="submission" date="2020-05" db="EMBL/GenBank/DDBJ databases">
        <title>Identification and distribution of gene clusters putatively required for synthesis of sphingolipid metabolism inhibitors in phylogenetically diverse species of the filamentous fungus Fusarium.</title>
        <authorList>
            <person name="Kim H.-S."/>
            <person name="Busman M."/>
            <person name="Brown D.W."/>
            <person name="Divon H."/>
            <person name="Uhlig S."/>
            <person name="Proctor R.H."/>
        </authorList>
    </citation>
    <scope>NUCLEOTIDE SEQUENCE [LARGE SCALE GENOMIC DNA]</scope>
    <source>
        <strain evidence="3 4">NRRL 25331</strain>
    </source>
</reference>
<dbReference type="EMBL" id="JAAQPE010000049">
    <property type="protein sequence ID" value="KAF5689321.1"/>
    <property type="molecule type" value="Genomic_DNA"/>
</dbReference>
<gene>
    <name evidence="3" type="ORF">FCIRC_1425</name>
</gene>
<evidence type="ECO:0000313" key="4">
    <source>
        <dbReference type="Proteomes" id="UP000572754"/>
    </source>
</evidence>